<dbReference type="RefSeq" id="WP_101830952.1">
    <property type="nucleotide sequence ID" value="NZ_FZMO01000078.1"/>
</dbReference>
<name>A0A2I2KMZ2_9ACTN</name>
<keyword evidence="3" id="KW-1185">Reference proteome</keyword>
<feature type="transmembrane region" description="Helical" evidence="1">
    <location>
        <begin position="44"/>
        <end position="63"/>
    </location>
</feature>
<protein>
    <submittedName>
        <fullName evidence="2">Uncharacterized protein</fullName>
    </submittedName>
</protein>
<dbReference type="AlphaFoldDB" id="A0A2I2KMZ2"/>
<evidence type="ECO:0000313" key="3">
    <source>
        <dbReference type="Proteomes" id="UP000234331"/>
    </source>
</evidence>
<accession>A0A2I2KMZ2</accession>
<organism evidence="2 3">
    <name type="scientific">Frankia canadensis</name>
    <dbReference type="NCBI Taxonomy" id="1836972"/>
    <lineage>
        <taxon>Bacteria</taxon>
        <taxon>Bacillati</taxon>
        <taxon>Actinomycetota</taxon>
        <taxon>Actinomycetes</taxon>
        <taxon>Frankiales</taxon>
        <taxon>Frankiaceae</taxon>
        <taxon>Frankia</taxon>
    </lineage>
</organism>
<proteinExistence type="predicted"/>
<sequence>MILYFLYLFTLALVIPLRRFLAVLIPVSFALWTLWWSLTTSTPGYGKYTIPIIFILLAAHQVSKRRRRT</sequence>
<dbReference type="Proteomes" id="UP000234331">
    <property type="component" value="Unassembled WGS sequence"/>
</dbReference>
<dbReference type="EMBL" id="FZMO01000078">
    <property type="protein sequence ID" value="SNQ47033.1"/>
    <property type="molecule type" value="Genomic_DNA"/>
</dbReference>
<reference evidence="2 3" key="1">
    <citation type="submission" date="2017-06" db="EMBL/GenBank/DDBJ databases">
        <authorList>
            <person name="Kim H.J."/>
            <person name="Triplett B.A."/>
        </authorList>
    </citation>
    <scope>NUCLEOTIDE SEQUENCE [LARGE SCALE GENOMIC DNA]</scope>
    <source>
        <strain evidence="2">FRACA_ARgP5</strain>
    </source>
</reference>
<evidence type="ECO:0000313" key="2">
    <source>
        <dbReference type="EMBL" id="SNQ47033.1"/>
    </source>
</evidence>
<evidence type="ECO:0000256" key="1">
    <source>
        <dbReference type="SAM" id="Phobius"/>
    </source>
</evidence>
<keyword evidence="1" id="KW-1133">Transmembrane helix</keyword>
<keyword evidence="1" id="KW-0472">Membrane</keyword>
<gene>
    <name evidence="2" type="ORF">FRACA_1690010</name>
</gene>
<keyword evidence="1" id="KW-0812">Transmembrane</keyword>